<dbReference type="EnsemblMetazoa" id="Aqu2.1.30869_001">
    <property type="protein sequence ID" value="Aqu2.1.30869_001"/>
    <property type="gene ID" value="Aqu2.1.30869"/>
</dbReference>
<evidence type="ECO:0000256" key="1">
    <source>
        <dbReference type="ARBA" id="ARBA00004496"/>
    </source>
</evidence>
<dbReference type="PANTHER" id="PTHR28511">
    <property type="entry name" value="ENDONUCLEASE V"/>
    <property type="match status" value="1"/>
</dbReference>
<dbReference type="Gene3D" id="3.30.2170.10">
    <property type="entry name" value="archaeoglobus fulgidus dsm 4304 superfamily"/>
    <property type="match status" value="1"/>
</dbReference>
<dbReference type="GO" id="GO:0005737">
    <property type="term" value="C:cytoplasm"/>
    <property type="evidence" value="ECO:0007669"/>
    <property type="project" value="UniProtKB-SubCell"/>
</dbReference>
<keyword evidence="5" id="KW-0378">Hydrolase</keyword>
<reference evidence="7" key="2">
    <citation type="submission" date="2017-05" db="UniProtKB">
        <authorList>
            <consortium name="EnsemblMetazoa"/>
        </authorList>
    </citation>
    <scope>IDENTIFICATION</scope>
</reference>
<dbReference type="KEGG" id="aqu:100634648"/>
<evidence type="ECO:0000256" key="4">
    <source>
        <dbReference type="ARBA" id="ARBA00022759"/>
    </source>
</evidence>
<keyword evidence="3" id="KW-0540">Nuclease</keyword>
<protein>
    <recommendedName>
        <fullName evidence="9">Endonuclease V</fullName>
    </recommendedName>
</protein>
<evidence type="ECO:0000256" key="6">
    <source>
        <dbReference type="SAM" id="MobiDB-lite"/>
    </source>
</evidence>
<comment type="subcellular location">
    <subcellularLocation>
        <location evidence="1">Cytoplasm</location>
    </subcellularLocation>
</comment>
<dbReference type="PANTHER" id="PTHR28511:SF1">
    <property type="entry name" value="ENDONUCLEASE V"/>
    <property type="match status" value="1"/>
</dbReference>
<keyword evidence="4" id="KW-0255">Endonuclease</keyword>
<dbReference type="GO" id="GO:0016891">
    <property type="term" value="F:RNA endonuclease activity producing 5'-phosphomonoesters, hydrolytic mechanism"/>
    <property type="evidence" value="ECO:0007669"/>
    <property type="project" value="TreeGrafter"/>
</dbReference>
<name>A0A1X7UTM0_AMPQE</name>
<feature type="compositionally biased region" description="Acidic residues" evidence="6">
    <location>
        <begin position="1"/>
        <end position="21"/>
    </location>
</feature>
<evidence type="ECO:0000313" key="8">
    <source>
        <dbReference type="Proteomes" id="UP000007879"/>
    </source>
</evidence>
<dbReference type="EnsemblMetazoa" id="XM_019996946.1">
    <property type="protein sequence ID" value="XP_019852505.1"/>
    <property type="gene ID" value="LOC100634648"/>
</dbReference>
<dbReference type="GO" id="GO:0006281">
    <property type="term" value="P:DNA repair"/>
    <property type="evidence" value="ECO:0007669"/>
    <property type="project" value="InterPro"/>
</dbReference>
<dbReference type="GO" id="GO:0003727">
    <property type="term" value="F:single-stranded RNA binding"/>
    <property type="evidence" value="ECO:0007669"/>
    <property type="project" value="TreeGrafter"/>
</dbReference>
<proteinExistence type="inferred from homology"/>
<sequence>MASKDVDDDEDFDELEEDDSEIVAGMGSLTLSPDEAGKRVTWEKEQSKLKSQLITVDSPDVRSWRKGNSLFFGLHNIAGVDISFVKGTQKACAMMVILTFPDLRVAHISKEIVEMTEPYIPGFLAFREVSFLMDRLEEIKGNNPHLMPQVIMVDGNGILHPRGLGLASHFGILCGIPCIGVAKNLFCVDGLQKSADFKEKISKLKKKGDSFDLKGDSGKLWGKAVRTSDDAVNPVYVSIGHKISLETATKLVIACSVKRIPEPTRKADLLSRQELRPKSNRKKQY</sequence>
<feature type="region of interest" description="Disordered" evidence="6">
    <location>
        <begin position="1"/>
        <end position="37"/>
    </location>
</feature>
<gene>
    <name evidence="7" type="primary">100634648</name>
</gene>
<keyword evidence="2" id="KW-0963">Cytoplasm</keyword>
<dbReference type="GO" id="GO:0005730">
    <property type="term" value="C:nucleolus"/>
    <property type="evidence" value="ECO:0007669"/>
    <property type="project" value="TreeGrafter"/>
</dbReference>
<dbReference type="InterPro" id="IPR007581">
    <property type="entry name" value="Endonuclease-V"/>
</dbReference>
<dbReference type="CDD" id="cd06559">
    <property type="entry name" value="Endonuclease_V"/>
    <property type="match status" value="1"/>
</dbReference>
<dbReference type="Pfam" id="PF04493">
    <property type="entry name" value="Endonuclease_5"/>
    <property type="match status" value="1"/>
</dbReference>
<dbReference type="Proteomes" id="UP000007879">
    <property type="component" value="Unassembled WGS sequence"/>
</dbReference>
<reference evidence="8" key="1">
    <citation type="journal article" date="2010" name="Nature">
        <title>The Amphimedon queenslandica genome and the evolution of animal complexity.</title>
        <authorList>
            <person name="Srivastava M."/>
            <person name="Simakov O."/>
            <person name="Chapman J."/>
            <person name="Fahey B."/>
            <person name="Gauthier M.E."/>
            <person name="Mitros T."/>
            <person name="Richards G.S."/>
            <person name="Conaco C."/>
            <person name="Dacre M."/>
            <person name="Hellsten U."/>
            <person name="Larroux C."/>
            <person name="Putnam N.H."/>
            <person name="Stanke M."/>
            <person name="Adamska M."/>
            <person name="Darling A."/>
            <person name="Degnan S.M."/>
            <person name="Oakley T.H."/>
            <person name="Plachetzki D.C."/>
            <person name="Zhai Y."/>
            <person name="Adamski M."/>
            <person name="Calcino A."/>
            <person name="Cummins S.F."/>
            <person name="Goodstein D.M."/>
            <person name="Harris C."/>
            <person name="Jackson D.J."/>
            <person name="Leys S.P."/>
            <person name="Shu S."/>
            <person name="Woodcroft B.J."/>
            <person name="Vervoort M."/>
            <person name="Kosik K.S."/>
            <person name="Manning G."/>
            <person name="Degnan B.M."/>
            <person name="Rokhsar D.S."/>
        </authorList>
    </citation>
    <scope>NUCLEOTIDE SEQUENCE [LARGE SCALE GENOMIC DNA]</scope>
</reference>
<dbReference type="InParanoid" id="A0A1X7UTM0"/>
<keyword evidence="8" id="KW-1185">Reference proteome</keyword>
<evidence type="ECO:0000256" key="5">
    <source>
        <dbReference type="ARBA" id="ARBA00022801"/>
    </source>
</evidence>
<evidence type="ECO:0008006" key="9">
    <source>
        <dbReference type="Google" id="ProtNLM"/>
    </source>
</evidence>
<evidence type="ECO:0000313" key="7">
    <source>
        <dbReference type="EnsemblMetazoa" id="Aqu2.1.30869_001"/>
    </source>
</evidence>
<accession>A0A1X7UTM0</accession>
<evidence type="ECO:0000256" key="2">
    <source>
        <dbReference type="ARBA" id="ARBA00022490"/>
    </source>
</evidence>
<dbReference type="AlphaFoldDB" id="A0A1X7UTM0"/>
<dbReference type="STRING" id="400682.A0A1X7UTM0"/>
<evidence type="ECO:0000256" key="3">
    <source>
        <dbReference type="ARBA" id="ARBA00022722"/>
    </source>
</evidence>
<dbReference type="OrthoDB" id="20018at2759"/>
<organism evidence="7">
    <name type="scientific">Amphimedon queenslandica</name>
    <name type="common">Sponge</name>
    <dbReference type="NCBI Taxonomy" id="400682"/>
    <lineage>
        <taxon>Eukaryota</taxon>
        <taxon>Metazoa</taxon>
        <taxon>Porifera</taxon>
        <taxon>Demospongiae</taxon>
        <taxon>Heteroscleromorpha</taxon>
        <taxon>Haplosclerida</taxon>
        <taxon>Niphatidae</taxon>
        <taxon>Amphimedon</taxon>
    </lineage>
</organism>
<dbReference type="HAMAP" id="MF_00801">
    <property type="entry name" value="Endonuclease_5"/>
    <property type="match status" value="1"/>
</dbReference>